<dbReference type="EC" id="2.8.2.22" evidence="3"/>
<dbReference type="GO" id="GO:0004062">
    <property type="term" value="F:aryl sulfotransferase activity"/>
    <property type="evidence" value="ECO:0007669"/>
    <property type="project" value="InterPro"/>
</dbReference>
<dbReference type="KEGG" id="son:SO_3872"/>
<evidence type="ECO:0000313" key="3">
    <source>
        <dbReference type="EMBL" id="AAN56848.1"/>
    </source>
</evidence>
<reference evidence="3 4" key="1">
    <citation type="journal article" date="2002" name="Nat. Biotechnol.">
        <title>Genome sequence of the dissimilatory metal ion-reducing bacterium Shewanella oneidensis.</title>
        <authorList>
            <person name="Heidelberg J.F."/>
            <person name="Paulsen I.T."/>
            <person name="Nelson K.E."/>
            <person name="Gaidos E.J."/>
            <person name="Nelson W.C."/>
            <person name="Read T.D."/>
            <person name="Eisen J.A."/>
            <person name="Seshadri R."/>
            <person name="Ward N."/>
            <person name="Methe B."/>
            <person name="Clayton R.A."/>
            <person name="Meyer T."/>
            <person name="Tsapin A."/>
            <person name="Scott J."/>
            <person name="Beanan M."/>
            <person name="Brinkac L."/>
            <person name="Daugherty S."/>
            <person name="DeBoy R.T."/>
            <person name="Dodson R.J."/>
            <person name="Durkin A.S."/>
            <person name="Haft D.H."/>
            <person name="Kolonay J.F."/>
            <person name="Madupu R."/>
            <person name="Peterson J.D."/>
            <person name="Umayam L.A."/>
            <person name="White O."/>
            <person name="Wolf A.M."/>
            <person name="Vamathevan J."/>
            <person name="Weidman J."/>
            <person name="Impraim M."/>
            <person name="Lee K."/>
            <person name="Berry K."/>
            <person name="Lee C."/>
            <person name="Mueller J."/>
            <person name="Khouri H."/>
            <person name="Gill J."/>
            <person name="Utterback T.R."/>
            <person name="McDonald L.A."/>
            <person name="Feldblyum T.V."/>
            <person name="Smith H.O."/>
            <person name="Venter J.C."/>
            <person name="Nealson K.H."/>
            <person name="Fraser C.M."/>
        </authorList>
    </citation>
    <scope>NUCLEOTIDE SEQUENCE [LARGE SCALE GENOMIC DNA]</scope>
    <source>
        <strain evidence="4">ATCC 700550 / JCM 31522 / CIP 106686 / LMG 19005 / NCIMB 14063 / MR-1</strain>
    </source>
</reference>
<accession>Q8EAM6</accession>
<sequence>MKKNILGVAVILALSQSIISSESNAAGFKPAPPAGQLGAILVNPYGNSPLTAILELSSKKPTNVTVTVHGKGNNGVDISYPVGQRTMNTHDGIPLFGLYADHNNQVTVKYTLDGKNLTEKYNVLTGAISNKYVDNRSTTVMQEVKVKTVAKGFENRLYMVNSHTYNQQGSDIHWSGQKGKDAGIFESTPSMGSLTFDNAPMTYVVDTKGEIRWWLEQDAVYDGSDVDLNKRGYFMGLHDNGKGGITFVQGQRYGHFDLLGNVESRRLPRGYIDASHEHNLMPNGHSLIRAAKSNYENDRGDVVHTVRDHILEIDQQGNLVDVWNLATILDPYRDALLNALDMGAVCLNVDMDNIGKTAEVKIDAPYGDIPGVVAGRNWAHINSVEYDPKDDSIILSFRHQGVAKVTRDKKVKWILAPSEGWNKELSTKLLTPVDSKGKKISCTSKGVCDGDFDFTYTQHTAWLNNKTGTLTVLDNGDGRGYEQPALPTMKYSRFVEYKINEENMTVEQIWEYGKERGYEWYSPITSNVEYMEDKDTMFGFGGSVDLYNPGKPTIGRINEIGYDDKKVKVEIDVLSDKPNSPHYRAIILNPSSQFGN</sequence>
<dbReference type="HOGENOM" id="CLU_026635_2_0_6"/>
<dbReference type="PhylomeDB" id="Q8EAM6"/>
<gene>
    <name evidence="3" type="primary">assT</name>
    <name evidence="3" type="ordered locus">SO_3872</name>
</gene>
<dbReference type="Gene3D" id="2.60.40.3100">
    <property type="entry name" value="Arylsulphate sulphotransferase monomer, N-terminal domain"/>
    <property type="match status" value="1"/>
</dbReference>
<proteinExistence type="predicted"/>
<keyword evidence="3" id="KW-0808">Transferase</keyword>
<dbReference type="OrthoDB" id="304912at2"/>
<dbReference type="Pfam" id="PF17425">
    <property type="entry name" value="Arylsulfotran_N"/>
    <property type="match status" value="1"/>
</dbReference>
<dbReference type="InterPro" id="IPR038477">
    <property type="entry name" value="ASST_N_sf"/>
</dbReference>
<keyword evidence="1" id="KW-0732">Signal</keyword>
<dbReference type="EMBL" id="AE014299">
    <property type="protein sequence ID" value="AAN56848.1"/>
    <property type="molecule type" value="Genomic_DNA"/>
</dbReference>
<dbReference type="PATRIC" id="fig|211586.12.peg.3759"/>
<dbReference type="PANTHER" id="PTHR35340:SF10">
    <property type="entry name" value="CYTOPLASMIC PROTEIN"/>
    <property type="match status" value="1"/>
</dbReference>
<feature type="chain" id="PRO_5004307940" evidence="1">
    <location>
        <begin position="26"/>
        <end position="596"/>
    </location>
</feature>
<feature type="domain" description="Arylsulfotransferase N-terminal" evidence="2">
    <location>
        <begin position="40"/>
        <end position="125"/>
    </location>
</feature>
<organism evidence="3 4">
    <name type="scientific">Shewanella oneidensis (strain ATCC 700550 / JCM 31522 / CIP 106686 / LMG 19005 / NCIMB 14063 / MR-1)</name>
    <dbReference type="NCBI Taxonomy" id="211586"/>
    <lineage>
        <taxon>Bacteria</taxon>
        <taxon>Pseudomonadati</taxon>
        <taxon>Pseudomonadota</taxon>
        <taxon>Gammaproteobacteria</taxon>
        <taxon>Alteromonadales</taxon>
        <taxon>Shewanellaceae</taxon>
        <taxon>Shewanella</taxon>
    </lineage>
</organism>
<dbReference type="PANTHER" id="PTHR35340">
    <property type="entry name" value="PQQ ENZYME REPEAT PROTEIN-RELATED"/>
    <property type="match status" value="1"/>
</dbReference>
<dbReference type="STRING" id="211586.SO_3872"/>
<dbReference type="BioCyc" id="SONE211586:G1GMP-3593-MONOMER"/>
<name>Q8EAM6_SHEON</name>
<protein>
    <submittedName>
        <fullName evidence="3">Arylsulfate sulfotransferase AssT</fullName>
        <ecNumber evidence="3">2.8.2.22</ecNumber>
    </submittedName>
</protein>
<dbReference type="Pfam" id="PF05935">
    <property type="entry name" value="Arylsulfotrans"/>
    <property type="match status" value="1"/>
</dbReference>
<dbReference type="InterPro" id="IPR010262">
    <property type="entry name" value="Arylsulfotransferase_bact"/>
</dbReference>
<reference evidence="3 4" key="4">
    <citation type="journal article" date="2011" name="BMC Genomics">
        <title>Genome-wide protein localization prediction strategies for gram negative bacteria.</title>
        <authorList>
            <person name="Romine M.F."/>
        </authorList>
    </citation>
    <scope>NUCLEOTIDE SEQUENCE [LARGE SCALE GENOMIC DNA]</scope>
    <source>
        <strain evidence="4">ATCC 700550 / JCM 31522 / CIP 106686 / LMG 19005 / NCIMB 14063 / MR-1</strain>
    </source>
</reference>
<dbReference type="InterPro" id="IPR053143">
    <property type="entry name" value="Arylsulfate_ST"/>
</dbReference>
<keyword evidence="4" id="KW-1185">Reference proteome</keyword>
<evidence type="ECO:0000256" key="1">
    <source>
        <dbReference type="SAM" id="SignalP"/>
    </source>
</evidence>
<dbReference type="PaxDb" id="211586-SO_3872"/>
<dbReference type="RefSeq" id="WP_011073628.1">
    <property type="nucleotide sequence ID" value="NC_004347.2"/>
</dbReference>
<dbReference type="InterPro" id="IPR035391">
    <property type="entry name" value="Arylsulfotran_N"/>
</dbReference>
<dbReference type="eggNOG" id="ENOG502ZAQ1">
    <property type="taxonomic scope" value="Bacteria"/>
</dbReference>
<evidence type="ECO:0000313" key="4">
    <source>
        <dbReference type="Proteomes" id="UP000008186"/>
    </source>
</evidence>
<dbReference type="GO" id="GO:0047686">
    <property type="term" value="F:arylsulfate sulfotransferase activity"/>
    <property type="evidence" value="ECO:0007669"/>
    <property type="project" value="UniProtKB-EC"/>
</dbReference>
<reference evidence="3 4" key="3">
    <citation type="journal article" date="2008" name="Appl. Environ. Microbiol.">
        <title>Identification of mobile elements and pseudogenes in the Shewanella oneidensis MR-1 genome.</title>
        <authorList>
            <person name="Romine M.F."/>
            <person name="Carlson T.S."/>
            <person name="Norbeck A.D."/>
            <person name="McCue L.A."/>
            <person name="Lipton M.S."/>
        </authorList>
    </citation>
    <scope>NUCLEOTIDE SEQUENCE [LARGE SCALE GENOMIC DNA]</scope>
    <source>
        <strain evidence="4">ATCC 700550 / JCM 31522 / CIP 106686 / LMG 19005 / NCIMB 14063 / MR-1</strain>
    </source>
</reference>
<evidence type="ECO:0000259" key="2">
    <source>
        <dbReference type="Pfam" id="PF17425"/>
    </source>
</evidence>
<feature type="signal peptide" evidence="1">
    <location>
        <begin position="1"/>
        <end position="25"/>
    </location>
</feature>
<reference evidence="3 4" key="2">
    <citation type="journal article" date="2005" name="Proteomics">
        <title>Global detection and characterization of hypothetical proteins in Shewanella oneidensis MR-1 using LC-MS based proteomics.</title>
        <authorList>
            <person name="Elias D.A."/>
            <person name="Monroe M.E."/>
            <person name="Marshall M.J."/>
            <person name="Romine M.F."/>
            <person name="Belieav A.S."/>
            <person name="Fredrickson J.K."/>
            <person name="Anderson G.A."/>
            <person name="Smith R.D."/>
            <person name="Lipton M.S."/>
        </authorList>
    </citation>
    <scope>NUCLEOTIDE SEQUENCE [LARGE SCALE GENOMIC DNA]</scope>
    <source>
        <strain evidence="4">ATCC 700550 / JCM 31522 / CIP 106686 / LMG 19005 / NCIMB 14063 / MR-1</strain>
    </source>
</reference>
<dbReference type="Proteomes" id="UP000008186">
    <property type="component" value="Chromosome"/>
</dbReference>
<dbReference type="AlphaFoldDB" id="Q8EAM6"/>